<evidence type="ECO:0000256" key="7">
    <source>
        <dbReference type="ARBA" id="ARBA00023277"/>
    </source>
</evidence>
<dbReference type="InterPro" id="IPR036881">
    <property type="entry name" value="Glyco_hydro_3_C_sf"/>
</dbReference>
<keyword evidence="3" id="KW-0858">Xylan degradation</keyword>
<evidence type="ECO:0000256" key="9">
    <source>
        <dbReference type="ARBA" id="ARBA00023326"/>
    </source>
</evidence>
<dbReference type="GO" id="GO:0045493">
    <property type="term" value="P:xylan catabolic process"/>
    <property type="evidence" value="ECO:0007669"/>
    <property type="project" value="UniProtKB-KW"/>
</dbReference>
<dbReference type="SUPFAM" id="SSF52279">
    <property type="entry name" value="Beta-D-glucan exohydrolase, C-terminal domain"/>
    <property type="match status" value="1"/>
</dbReference>
<comment type="catalytic activity">
    <reaction evidence="10">
        <text>Hydrolysis of (1-&gt;4)-beta-D-xylans, to remove successive D-xylose residues from the non-reducing termini.</text>
        <dbReference type="EC" id="3.2.1.37"/>
    </reaction>
</comment>
<dbReference type="Gene3D" id="2.60.40.10">
    <property type="entry name" value="Immunoglobulins"/>
    <property type="match status" value="1"/>
</dbReference>
<evidence type="ECO:0000256" key="10">
    <source>
        <dbReference type="ARBA" id="ARBA00024574"/>
    </source>
</evidence>
<keyword evidence="9" id="KW-0624">Polysaccharide degradation</keyword>
<keyword evidence="7" id="KW-0119">Carbohydrate metabolism</keyword>
<comment type="similarity">
    <text evidence="2">Belongs to the glycosyl hydrolase 3 family.</text>
</comment>
<evidence type="ECO:0000256" key="6">
    <source>
        <dbReference type="ARBA" id="ARBA00023180"/>
    </source>
</evidence>
<dbReference type="InterPro" id="IPR013783">
    <property type="entry name" value="Ig-like_fold"/>
</dbReference>
<protein>
    <recommendedName>
        <fullName evidence="11">xylan 1,4-beta-xylosidase</fullName>
        <ecNumber evidence="11">3.2.1.37</ecNumber>
    </recommendedName>
</protein>
<dbReference type="SUPFAM" id="SSF51445">
    <property type="entry name" value="(Trans)glycosidases"/>
    <property type="match status" value="1"/>
</dbReference>
<dbReference type="EMBL" id="ML992689">
    <property type="protein sequence ID" value="KAF2209109.1"/>
    <property type="molecule type" value="Genomic_DNA"/>
</dbReference>
<dbReference type="Gene3D" id="3.20.20.300">
    <property type="entry name" value="Glycoside hydrolase, family 3, N-terminal domain"/>
    <property type="match status" value="1"/>
</dbReference>
<dbReference type="PANTHER" id="PTHR42721:SF3">
    <property type="entry name" value="BETA-D-XYLOSIDASE 5-RELATED"/>
    <property type="match status" value="1"/>
</dbReference>
<dbReference type="InterPro" id="IPR026891">
    <property type="entry name" value="Fn3-like"/>
</dbReference>
<dbReference type="Gene3D" id="3.40.50.1700">
    <property type="entry name" value="Glycoside hydrolase family 3 C-terminal domain"/>
    <property type="match status" value="2"/>
</dbReference>
<proteinExistence type="inferred from homology"/>
<evidence type="ECO:0000256" key="4">
    <source>
        <dbReference type="ARBA" id="ARBA00022729"/>
    </source>
</evidence>
<dbReference type="GO" id="GO:0031222">
    <property type="term" value="P:arabinan catabolic process"/>
    <property type="evidence" value="ECO:0007669"/>
    <property type="project" value="TreeGrafter"/>
</dbReference>
<dbReference type="Pfam" id="PF01915">
    <property type="entry name" value="Glyco_hydro_3_C"/>
    <property type="match status" value="1"/>
</dbReference>
<evidence type="ECO:0000256" key="8">
    <source>
        <dbReference type="ARBA" id="ARBA00023295"/>
    </source>
</evidence>
<evidence type="ECO:0000256" key="2">
    <source>
        <dbReference type="ARBA" id="ARBA00005336"/>
    </source>
</evidence>
<dbReference type="Pfam" id="PF14310">
    <property type="entry name" value="Fn3-like"/>
    <property type="match status" value="1"/>
</dbReference>
<dbReference type="InterPro" id="IPR017853">
    <property type="entry name" value="GH"/>
</dbReference>
<dbReference type="InterPro" id="IPR002772">
    <property type="entry name" value="Glyco_hydro_3_C"/>
</dbReference>
<dbReference type="InterPro" id="IPR036962">
    <property type="entry name" value="Glyco_hydro_3_N_sf"/>
</dbReference>
<dbReference type="GO" id="GO:0046556">
    <property type="term" value="F:alpha-L-arabinofuranosidase activity"/>
    <property type="evidence" value="ECO:0007669"/>
    <property type="project" value="TreeGrafter"/>
</dbReference>
<evidence type="ECO:0000259" key="12">
    <source>
        <dbReference type="PROSITE" id="PS51820"/>
    </source>
</evidence>
<comment type="pathway">
    <text evidence="1">Glycan degradation; xylan degradation.</text>
</comment>
<dbReference type="PANTHER" id="PTHR42721">
    <property type="entry name" value="SUGAR HYDROLASE-RELATED"/>
    <property type="match status" value="1"/>
</dbReference>
<dbReference type="OrthoDB" id="2123594at2759"/>
<organism evidence="13 14">
    <name type="scientific">Cercospora zeae-maydis SCOH1-5</name>
    <dbReference type="NCBI Taxonomy" id="717836"/>
    <lineage>
        <taxon>Eukaryota</taxon>
        <taxon>Fungi</taxon>
        <taxon>Dikarya</taxon>
        <taxon>Ascomycota</taxon>
        <taxon>Pezizomycotina</taxon>
        <taxon>Dothideomycetes</taxon>
        <taxon>Dothideomycetidae</taxon>
        <taxon>Mycosphaerellales</taxon>
        <taxon>Mycosphaerellaceae</taxon>
        <taxon>Cercospora</taxon>
    </lineage>
</organism>
<dbReference type="InterPro" id="IPR001764">
    <property type="entry name" value="Glyco_hydro_3_N"/>
</dbReference>
<feature type="domain" description="PA14" evidence="12">
    <location>
        <begin position="452"/>
        <end position="621"/>
    </location>
</feature>
<dbReference type="SUPFAM" id="SSF56988">
    <property type="entry name" value="Anthrax protective antigen"/>
    <property type="match status" value="1"/>
</dbReference>
<keyword evidence="4" id="KW-0732">Signal</keyword>
<dbReference type="GO" id="GO:0009044">
    <property type="term" value="F:xylan 1,4-beta-xylosidase activity"/>
    <property type="evidence" value="ECO:0007669"/>
    <property type="project" value="UniProtKB-EC"/>
</dbReference>
<evidence type="ECO:0000313" key="14">
    <source>
        <dbReference type="Proteomes" id="UP000799539"/>
    </source>
</evidence>
<dbReference type="InterPro" id="IPR037524">
    <property type="entry name" value="PA14/GLEYA"/>
</dbReference>
<evidence type="ECO:0000256" key="3">
    <source>
        <dbReference type="ARBA" id="ARBA00022651"/>
    </source>
</evidence>
<accession>A0A6A6F7B0</accession>
<dbReference type="EC" id="3.2.1.37" evidence="11"/>
<keyword evidence="14" id="KW-1185">Reference proteome</keyword>
<dbReference type="Gene3D" id="2.60.120.200">
    <property type="match status" value="1"/>
</dbReference>
<sequence>MQLYLFFADDAIGKYSQNELYDYALRFAPDAGIGVIHDWYTLNKSNVNSLVKLNLEKSRLKIPFLHTGECLHGVGSFQQSMFPQAQTLSMTWDEELIRSVGRAIGTEARAIGIHACFAPVLDICRDSRWGRCQEGWGEDHILTTHLGVAFASGLSKNGTWGDQDAVVPVMKHFAAHGAAQGGMNTAPWMGRGMREVMMNLFMPFKAAVELGGVRGVMMAYSELDEVPCSVNPVLYSSLDEWGYDGFVIADDTGMSELQYVHEVSASQNDTIGQWFNAGGMVSFYDYHLDVYMNATLGLVQNGTLSLDTLKRKMRRILGVKYDLGLFENPYIPDDIDAEALTEQNIPLTLEAAQKSIVLLENHNHSLPLSSTDSGIKKLALIGPYSDMLNFGDYSGQFGQYPIERASTIRQGILEHFQETGSHIELMTAWGTNTWLYNGQYPIPGYHLWSTDGAQSGLSATYYADMDFSKPVVQKLEVPARDWGLYPPSGLSSNNFSATWEGQFDSPVSVPTNGWLGVAISWNATAKLYVDGKLHVNVPMTKNGNFLSNIPSRTYSVLNSTDPPPGSAAFTFLPGAKHTVRLEFQSWNFYQKLQNMNSLNAQVLLFWNLVDATTTTSSSSSAISQAVQVAQQADTILLTLGASWDSDGENGDRATFGLSANQTALARAIYALNKPTILVLSGGGRPFAIPEFYNASSAVLATGFLGQSAGRAVADVLFGEYNPGGRLTLSVPLFEAQSPVFYNYKPTAHLAQYVDFDSNPAYPFGYGKSYSEFELSGFDGGIVGSVGSSNNNNNNSKTFGASDHIEFHVTVHNKGPWPGSYVPQVYLLQRVSQIVQPLKQLVAFTRVYLAVGETRNVTMALDVQRYLRILNRNYAWEVERGDYTFALLPDGGVFADAGVNVTLTCP</sequence>
<evidence type="ECO:0000256" key="1">
    <source>
        <dbReference type="ARBA" id="ARBA00004851"/>
    </source>
</evidence>
<gene>
    <name evidence="13" type="ORF">CERZMDRAFT_114224</name>
</gene>
<evidence type="ECO:0000256" key="11">
    <source>
        <dbReference type="ARBA" id="ARBA00026107"/>
    </source>
</evidence>
<keyword evidence="6" id="KW-0325">Glycoprotein</keyword>
<evidence type="ECO:0000256" key="5">
    <source>
        <dbReference type="ARBA" id="ARBA00022801"/>
    </source>
</evidence>
<dbReference type="SMART" id="SM01217">
    <property type="entry name" value="Fn3_like"/>
    <property type="match status" value="1"/>
</dbReference>
<dbReference type="InterPro" id="IPR044993">
    <property type="entry name" value="BXL"/>
</dbReference>
<keyword evidence="5 13" id="KW-0378">Hydrolase</keyword>
<dbReference type="PROSITE" id="PS51820">
    <property type="entry name" value="PA14"/>
    <property type="match status" value="1"/>
</dbReference>
<dbReference type="Proteomes" id="UP000799539">
    <property type="component" value="Unassembled WGS sequence"/>
</dbReference>
<dbReference type="Pfam" id="PF00933">
    <property type="entry name" value="Glyco_hydro_3"/>
    <property type="match status" value="1"/>
</dbReference>
<reference evidence="13" key="1">
    <citation type="journal article" date="2020" name="Stud. Mycol.">
        <title>101 Dothideomycetes genomes: a test case for predicting lifestyles and emergence of pathogens.</title>
        <authorList>
            <person name="Haridas S."/>
            <person name="Albert R."/>
            <person name="Binder M."/>
            <person name="Bloem J."/>
            <person name="Labutti K."/>
            <person name="Salamov A."/>
            <person name="Andreopoulos B."/>
            <person name="Baker S."/>
            <person name="Barry K."/>
            <person name="Bills G."/>
            <person name="Bluhm B."/>
            <person name="Cannon C."/>
            <person name="Castanera R."/>
            <person name="Culley D."/>
            <person name="Daum C."/>
            <person name="Ezra D."/>
            <person name="Gonzalez J."/>
            <person name="Henrissat B."/>
            <person name="Kuo A."/>
            <person name="Liang C."/>
            <person name="Lipzen A."/>
            <person name="Lutzoni F."/>
            <person name="Magnuson J."/>
            <person name="Mondo S."/>
            <person name="Nolan M."/>
            <person name="Ohm R."/>
            <person name="Pangilinan J."/>
            <person name="Park H.-J."/>
            <person name="Ramirez L."/>
            <person name="Alfaro M."/>
            <person name="Sun H."/>
            <person name="Tritt A."/>
            <person name="Yoshinaga Y."/>
            <person name="Zwiers L.-H."/>
            <person name="Turgeon B."/>
            <person name="Goodwin S."/>
            <person name="Spatafora J."/>
            <person name="Crous P."/>
            <person name="Grigoriev I."/>
        </authorList>
    </citation>
    <scope>NUCLEOTIDE SEQUENCE</scope>
    <source>
        <strain evidence="13">SCOH1-5</strain>
    </source>
</reference>
<name>A0A6A6F7B0_9PEZI</name>
<dbReference type="PRINTS" id="PR00133">
    <property type="entry name" value="GLHYDRLASE3"/>
</dbReference>
<keyword evidence="8" id="KW-0326">Glycosidase</keyword>
<dbReference type="AlphaFoldDB" id="A0A6A6F7B0"/>
<evidence type="ECO:0000313" key="13">
    <source>
        <dbReference type="EMBL" id="KAF2209109.1"/>
    </source>
</evidence>